<reference evidence="2" key="1">
    <citation type="submission" date="2020-05" db="EMBL/GenBank/DDBJ databases">
        <title>Classification of alakaliphilic streptomycetes isolated from an alkaline soil next to Lonar Crater, India and a proposal for the recognition of Streptomyces alkaliterrae sp. nov.</title>
        <authorList>
            <person name="Golinska P."/>
        </authorList>
    </citation>
    <scope>NUCLEOTIDE SEQUENCE [LARGE SCALE GENOMIC DNA]</scope>
    <source>
        <strain evidence="2">OF3</strain>
    </source>
</reference>
<organism evidence="1 2">
    <name type="scientific">Streptomyces alkaliterrae</name>
    <dbReference type="NCBI Taxonomy" id="2213162"/>
    <lineage>
        <taxon>Bacteria</taxon>
        <taxon>Bacillati</taxon>
        <taxon>Actinomycetota</taxon>
        <taxon>Actinomycetes</taxon>
        <taxon>Kitasatosporales</taxon>
        <taxon>Streptomycetaceae</taxon>
        <taxon>Streptomyces</taxon>
    </lineage>
</organism>
<sequence>MLKTGMLQGLDDDTLLRAINDPDELGAVVTIVDDGDGPAVAQGNHRIAEALRRMRDASHPGITPSTEILVLW</sequence>
<dbReference type="EMBL" id="JABJWZ010000162">
    <property type="protein sequence ID" value="MBB1255041.1"/>
    <property type="molecule type" value="Genomic_DNA"/>
</dbReference>
<gene>
    <name evidence="1" type="ORF">H3146_17030</name>
</gene>
<protein>
    <submittedName>
        <fullName evidence="1">Uncharacterized protein</fullName>
    </submittedName>
</protein>
<accession>A0A7W3ZNW5</accession>
<name>A0A7W3ZNW5_9ACTN</name>
<dbReference type="Proteomes" id="UP000525686">
    <property type="component" value="Unassembled WGS sequence"/>
</dbReference>
<proteinExistence type="predicted"/>
<evidence type="ECO:0000313" key="1">
    <source>
        <dbReference type="EMBL" id="MBB1255041.1"/>
    </source>
</evidence>
<comment type="caution">
    <text evidence="1">The sequence shown here is derived from an EMBL/GenBank/DDBJ whole genome shotgun (WGS) entry which is preliminary data.</text>
</comment>
<dbReference type="AlphaFoldDB" id="A0A7W3ZNW5"/>
<evidence type="ECO:0000313" key="2">
    <source>
        <dbReference type="Proteomes" id="UP000525686"/>
    </source>
</evidence>